<accession>D8IRL5</accession>
<dbReference type="AlphaFoldDB" id="D8IRL5"/>
<name>D8IRL5_HERSS</name>
<evidence type="ECO:0000256" key="3">
    <source>
        <dbReference type="SAM" id="Coils"/>
    </source>
</evidence>
<dbReference type="SUPFAM" id="SSF56954">
    <property type="entry name" value="Outer membrane efflux proteins (OEP)"/>
    <property type="match status" value="1"/>
</dbReference>
<organism evidence="4 5">
    <name type="scientific">Herbaspirillum seropedicae (strain SmR1)</name>
    <dbReference type="NCBI Taxonomy" id="757424"/>
    <lineage>
        <taxon>Bacteria</taxon>
        <taxon>Pseudomonadati</taxon>
        <taxon>Pseudomonadota</taxon>
        <taxon>Betaproteobacteria</taxon>
        <taxon>Burkholderiales</taxon>
        <taxon>Oxalobacteraceae</taxon>
        <taxon>Herbaspirillum</taxon>
    </lineage>
</organism>
<dbReference type="Pfam" id="PF02321">
    <property type="entry name" value="OEP"/>
    <property type="match status" value="2"/>
</dbReference>
<keyword evidence="2" id="KW-0472">Membrane</keyword>
<evidence type="ECO:0000256" key="2">
    <source>
        <dbReference type="RuleBase" id="RU362097"/>
    </source>
</evidence>
<evidence type="ECO:0000256" key="1">
    <source>
        <dbReference type="ARBA" id="ARBA00007613"/>
    </source>
</evidence>
<keyword evidence="2" id="KW-0564">Palmitate</keyword>
<feature type="signal peptide" evidence="2">
    <location>
        <begin position="1"/>
        <end position="29"/>
    </location>
</feature>
<keyword evidence="5" id="KW-1185">Reference proteome</keyword>
<dbReference type="Gene3D" id="2.20.200.10">
    <property type="entry name" value="Outer membrane efflux proteins (OEP)"/>
    <property type="match status" value="1"/>
</dbReference>
<dbReference type="RefSeq" id="WP_013233832.1">
    <property type="nucleotide sequence ID" value="NC_014323.1"/>
</dbReference>
<proteinExistence type="inferred from homology"/>
<dbReference type="Gene3D" id="1.20.1600.10">
    <property type="entry name" value="Outer membrane efflux proteins (OEP)"/>
    <property type="match status" value="1"/>
</dbReference>
<dbReference type="eggNOG" id="COG1538">
    <property type="taxonomic scope" value="Bacteria"/>
</dbReference>
<dbReference type="OrthoDB" id="9770517at2"/>
<dbReference type="PANTHER" id="PTHR30203:SF32">
    <property type="entry name" value="CATION EFFLUX SYSTEM PROTEIN CUSC"/>
    <property type="match status" value="1"/>
</dbReference>
<reference evidence="4 5" key="1">
    <citation type="submission" date="2010-04" db="EMBL/GenBank/DDBJ databases">
        <title>The genome of Herbaspirillum seropedicae SmR1, an endophytic, nitrogen-fixing, plant-growth promoting beta-Proteobacteria.</title>
        <authorList>
            <person name="Pedrosa F.O."/>
            <person name="Monteiro R.A."/>
            <person name="Wassem R."/>
            <person name="Cruz L.M."/>
            <person name="Ayub R.A."/>
            <person name="Colauto N.B."/>
            <person name="Fernandez M.A."/>
            <person name="Fungaro M.H.P."/>
            <person name="Grisard E.C."/>
            <person name="Hungria M."/>
            <person name="Madeira H.M.F."/>
            <person name="Nodari R.O."/>
            <person name="Osaku C.A."/>
            <person name="Petzl-Erler M.L."/>
            <person name="Terenzi H."/>
            <person name="Vieira L.G.E."/>
            <person name="Almeida M.I.M."/>
            <person name="Alves L.R."/>
            <person name="Arantes O.M.N."/>
            <person name="Balsanelli E."/>
            <person name="Barcellos F.G."/>
            <person name="Baura V.A."/>
            <person name="Binde D.R."/>
            <person name="Campo R.J."/>
            <person name="Chubatsu L.S."/>
            <person name="Chueire L.M.O."/>
            <person name="Ciferri R.R."/>
            <person name="Correa L.C."/>
            <person name="da Conceicao Silva J.L."/>
            <person name="Dabul A.N.G."/>
            <person name="Dambros B.P."/>
            <person name="Faoro H."/>
            <person name="Favetti A."/>
            <person name="Friedermann G."/>
            <person name="Furlaneto M.C."/>
            <person name="Gasques L.S."/>
            <person name="Gimenes C.C.T."/>
            <person name="Gioppo N.M.R."/>
            <person name="Glienke-Blanco C."/>
            <person name="Godoy L.P."/>
            <person name="Guerra M.P."/>
            <person name="Karp S."/>
            <person name="Kava-Cordeiro V."/>
            <person name="Margarido V.P."/>
            <person name="Mathioni S.M."/>
            <person name="Menck-Soares M.A."/>
            <person name="Murace N.K."/>
            <person name="Nicolas M.F."/>
            <person name="Oliveira C.E.C."/>
            <person name="Pagnan N.A.B."/>
            <person name="Pamphile J.A."/>
            <person name="Patussi E.V."/>
            <person name="Pereira L.F.P."/>
            <person name="Pereira-Ferrari L."/>
            <person name="Pinto F.G.S."/>
            <person name="Precoma C."/>
            <person name="Prioli A.J."/>
            <person name="Prioli S.M.A.P."/>
            <person name="Raittz R.T."/>
            <person name="Ramos H.J.O."/>
            <person name="Ribeiro E.M.S.F."/>
            <person name="Rigo L.U."/>
            <person name="Rocha C.L.M.S.C."/>
            <person name="Rocha S.N."/>
            <person name="Santos K."/>
            <person name="Satori D."/>
            <person name="Silva A.G."/>
            <person name="Simao R.C.G."/>
            <person name="Soares M.A.M."/>
            <person name="Souza E.M."/>
            <person name="Steffens M.B.R."/>
            <person name="Steindel M."/>
            <person name="Tadra-Sfeir M.Z."/>
            <person name="Takahashi E.K."/>
            <person name="Torres R.A."/>
            <person name="Valle J.S."/>
            <person name="Vernal J.I."/>
            <person name="Vilas-Boas L.A."/>
            <person name="Watanabe M.A.E."/>
            <person name="Weiss V.A."/>
            <person name="Yates M.A."/>
            <person name="Souza E.M."/>
        </authorList>
    </citation>
    <scope>NUCLEOTIDE SEQUENCE [LARGE SCALE GENOMIC DNA]</scope>
    <source>
        <strain evidence="4 5">SmR1</strain>
    </source>
</reference>
<comment type="subcellular location">
    <subcellularLocation>
        <location evidence="2">Cell membrane</location>
        <topology evidence="2">Lipid-anchor</topology>
    </subcellularLocation>
</comment>
<evidence type="ECO:0000313" key="5">
    <source>
        <dbReference type="Proteomes" id="UP000000329"/>
    </source>
</evidence>
<protein>
    <submittedName>
        <fullName evidence="4">Outer membrane drug efflux lipoprotein</fullName>
    </submittedName>
</protein>
<dbReference type="GO" id="GO:0015562">
    <property type="term" value="F:efflux transmembrane transporter activity"/>
    <property type="evidence" value="ECO:0007669"/>
    <property type="project" value="InterPro"/>
</dbReference>
<sequence>MTTTRPLLTRTRLLLAVLPLCLTACQSLAPHYQRPAAPVAAVYPDGPVNEAAHQVANEAASPPLPWRDYFTDPPLQALITQALENSRDLRTAALRVQEAQALYGIGHADLFPTIGAQAGLDRSRTPADLNLTRRPLVGSAYQAGLGLSSWEIDLWGRLRSLDDAALESARASQATRSAVALSLMAQVADAWLELAELDERLEIANQTIASRQESFRIFSRRVEVGATSRLNLTQIETLLTQAQALGAQLQQQRAQRLNALTLLVGSPVVLPVGQARAGLDAVFAPLQPGLPALLLTRRPDVAAAEHRLMAANANIGAARAAFFPSISLTGNVGTASAELSGLFRDGSHAWTFSPSITLPIFTAGRLRNNLALSEVRRDLAVAAYEKTVQTAFREVADALAARQWLTQQLEIAQSAVRVQRERARLSALRYDNGAAPFLDVLDAQRDLLSAQQQLVQIRRALLSSSVALYAALGGEGVAAVPSPPSPSRSGS</sequence>
<dbReference type="EMBL" id="CP002039">
    <property type="protein sequence ID" value="ADJ63339.1"/>
    <property type="molecule type" value="Genomic_DNA"/>
</dbReference>
<keyword evidence="2" id="KW-0732">Signal</keyword>
<dbReference type="NCBIfam" id="TIGR01845">
    <property type="entry name" value="outer_NodT"/>
    <property type="match status" value="1"/>
</dbReference>
<dbReference type="GeneID" id="29393786"/>
<dbReference type="InterPro" id="IPR010131">
    <property type="entry name" value="MdtP/NodT-like"/>
</dbReference>
<gene>
    <name evidence="4" type="ordered locus">Hsero_1829</name>
</gene>
<dbReference type="InterPro" id="IPR003423">
    <property type="entry name" value="OMP_efflux"/>
</dbReference>
<keyword evidence="2" id="KW-1134">Transmembrane beta strand</keyword>
<comment type="similarity">
    <text evidence="1 2">Belongs to the outer membrane factor (OMF) (TC 1.B.17) family.</text>
</comment>
<feature type="coiled-coil region" evidence="3">
    <location>
        <begin position="194"/>
        <end position="255"/>
    </location>
</feature>
<dbReference type="HOGENOM" id="CLU_012817_13_3_4"/>
<keyword evidence="3" id="KW-0175">Coiled coil</keyword>
<dbReference type="Proteomes" id="UP000000329">
    <property type="component" value="Chromosome"/>
</dbReference>
<feature type="chain" id="PRO_5001438040" evidence="2">
    <location>
        <begin position="30"/>
        <end position="491"/>
    </location>
</feature>
<dbReference type="STRING" id="757424.Hsero_1829"/>
<keyword evidence="2 4" id="KW-0449">Lipoprotein</keyword>
<dbReference type="KEGG" id="hse:Hsero_1829"/>
<dbReference type="GO" id="GO:0005886">
    <property type="term" value="C:plasma membrane"/>
    <property type="evidence" value="ECO:0007669"/>
    <property type="project" value="UniProtKB-SubCell"/>
</dbReference>
<keyword evidence="2" id="KW-0812">Transmembrane</keyword>
<dbReference type="PANTHER" id="PTHR30203">
    <property type="entry name" value="OUTER MEMBRANE CATION EFFLUX PROTEIN"/>
    <property type="match status" value="1"/>
</dbReference>
<evidence type="ECO:0000313" key="4">
    <source>
        <dbReference type="EMBL" id="ADJ63339.1"/>
    </source>
</evidence>